<keyword evidence="3" id="KW-1185">Reference proteome</keyword>
<gene>
    <name evidence="2" type="ORF">ACFPRH_19945</name>
</gene>
<reference evidence="3" key="1">
    <citation type="journal article" date="2019" name="Int. J. Syst. Evol. Microbiol.">
        <title>The Global Catalogue of Microorganisms (GCM) 10K type strain sequencing project: providing services to taxonomists for standard genome sequencing and annotation.</title>
        <authorList>
            <consortium name="The Broad Institute Genomics Platform"/>
            <consortium name="The Broad Institute Genome Sequencing Center for Infectious Disease"/>
            <person name="Wu L."/>
            <person name="Ma J."/>
        </authorList>
    </citation>
    <scope>NUCLEOTIDE SEQUENCE [LARGE SCALE GENOMIC DNA]</scope>
    <source>
        <strain evidence="3">PCU 266</strain>
    </source>
</reference>
<evidence type="ECO:0000313" key="3">
    <source>
        <dbReference type="Proteomes" id="UP001596160"/>
    </source>
</evidence>
<feature type="compositionally biased region" description="Basic residues" evidence="1">
    <location>
        <begin position="1"/>
        <end position="18"/>
    </location>
</feature>
<feature type="compositionally biased region" description="Pro residues" evidence="1">
    <location>
        <begin position="215"/>
        <end position="225"/>
    </location>
</feature>
<feature type="compositionally biased region" description="Low complexity" evidence="1">
    <location>
        <begin position="226"/>
        <end position="240"/>
    </location>
</feature>
<dbReference type="RefSeq" id="WP_344480493.1">
    <property type="nucleotide sequence ID" value="NZ_BAAASB010000014.1"/>
</dbReference>
<proteinExistence type="predicted"/>
<name>A0ABW0AJY3_9ACTN</name>
<protein>
    <submittedName>
        <fullName evidence="2">Uncharacterized protein</fullName>
    </submittedName>
</protein>
<organism evidence="2 3">
    <name type="scientific">Streptomyces amakusaensis</name>
    <dbReference type="NCBI Taxonomy" id="67271"/>
    <lineage>
        <taxon>Bacteria</taxon>
        <taxon>Bacillati</taxon>
        <taxon>Actinomycetota</taxon>
        <taxon>Actinomycetes</taxon>
        <taxon>Kitasatosporales</taxon>
        <taxon>Streptomycetaceae</taxon>
        <taxon>Streptomyces</taxon>
    </lineage>
</organism>
<evidence type="ECO:0000313" key="2">
    <source>
        <dbReference type="EMBL" id="MFC5154009.1"/>
    </source>
</evidence>
<feature type="region of interest" description="Disordered" evidence="1">
    <location>
        <begin position="209"/>
        <end position="253"/>
    </location>
</feature>
<dbReference type="EMBL" id="JBHSKP010000013">
    <property type="protein sequence ID" value="MFC5154009.1"/>
    <property type="molecule type" value="Genomic_DNA"/>
</dbReference>
<evidence type="ECO:0000256" key="1">
    <source>
        <dbReference type="SAM" id="MobiDB-lite"/>
    </source>
</evidence>
<comment type="caution">
    <text evidence="2">The sequence shown here is derived from an EMBL/GenBank/DDBJ whole genome shotgun (WGS) entry which is preliminary data.</text>
</comment>
<feature type="region of interest" description="Disordered" evidence="1">
    <location>
        <begin position="1"/>
        <end position="29"/>
    </location>
</feature>
<sequence>MGPRTHRPDRPRHHHHPHTGPPRTGGPPRLREEARTLTRFISHSDIVFGSTDDGGTFAVINADLPHAHIVLTHCGFTPGEHQGRTVYRLAPGNPAAHADAFARAYSTLLRHTPEIANLTTPPARDPDRPAPEPDVLIDASTEHVTATHTSTAAREILARYGFATGSSPGLFELPGAMRESDQAAAVCMTRANLHAAGISVRIRFGMPCLTSPRTGPSPAPRPSSPHPAATSPADHTPATPENRLLPPSSLPSAGRELQSLAEGFASLAQQTERLRVTADVSALRQIAPLITGAQNLTERTLGHLQSLVGQEEEPITLEDGSSALDTIATAVAAATLAAHDLGAAVYRITYEGTQSARPHTAGEQAFRVHQAEAGRVMAQDIAGAGQMLDAAAISLRYAATGLNTAPTAPAARLTSAPTQKPVLSSAQYTALRSLAKGR</sequence>
<dbReference type="Proteomes" id="UP001596160">
    <property type="component" value="Unassembled WGS sequence"/>
</dbReference>
<accession>A0ABW0AJY3</accession>